<keyword evidence="8" id="KW-1185">Reference proteome</keyword>
<keyword evidence="2 6" id="KW-0812">Transmembrane</keyword>
<sequence>MFAATLLKRADDPSSNGTYQQVQDYRDNCTLSTCPLSDSFWAYRPSLPANSFFLALFACSTIVFLCQGIFSRRFLGFTIAMVSGDLLEVLGYVGRIMSYYNPFSEDGFLMQIVCLTIAPAFMAAGIYLCLSRIVSTFGAENSRLKPLSYPRIFIPCDIVSLLLQAAGGGIASGASHSDKDPSAGNNIMLAGLAFQVFTLLIFIVLACDFGVRTYRRVQHLGATQALDPTHARLRSSWAFQGFLVALAFATLCIFTRSVYRVAELSEGWNGHLIETQSYFIGLEGAIVGAAMVALNAFHPGLCFREGYEERKWFGKSKKAAGPPMPSLAHYDDVTDDKASDV</sequence>
<dbReference type="Pfam" id="PF04479">
    <property type="entry name" value="RTA1"/>
    <property type="match status" value="1"/>
</dbReference>
<evidence type="ECO:0000256" key="6">
    <source>
        <dbReference type="SAM" id="Phobius"/>
    </source>
</evidence>
<evidence type="ECO:0000256" key="3">
    <source>
        <dbReference type="ARBA" id="ARBA00022989"/>
    </source>
</evidence>
<evidence type="ECO:0000313" key="8">
    <source>
        <dbReference type="Proteomes" id="UP001492380"/>
    </source>
</evidence>
<feature type="transmembrane region" description="Helical" evidence="6">
    <location>
        <begin position="278"/>
        <end position="297"/>
    </location>
</feature>
<dbReference type="PANTHER" id="PTHR31465">
    <property type="entry name" value="PROTEIN RTA1-RELATED"/>
    <property type="match status" value="1"/>
</dbReference>
<evidence type="ECO:0000256" key="1">
    <source>
        <dbReference type="ARBA" id="ARBA00004141"/>
    </source>
</evidence>
<feature type="region of interest" description="Disordered" evidence="5">
    <location>
        <begin position="316"/>
        <end position="341"/>
    </location>
</feature>
<evidence type="ECO:0000256" key="5">
    <source>
        <dbReference type="SAM" id="MobiDB-lite"/>
    </source>
</evidence>
<feature type="transmembrane region" description="Helical" evidence="6">
    <location>
        <begin position="187"/>
        <end position="211"/>
    </location>
</feature>
<evidence type="ECO:0000313" key="7">
    <source>
        <dbReference type="EMBL" id="KAK8230495.1"/>
    </source>
</evidence>
<accession>A0ABR1YHY3</accession>
<organism evidence="7 8">
    <name type="scientific">Phyllosticta capitalensis</name>
    <dbReference type="NCBI Taxonomy" id="121624"/>
    <lineage>
        <taxon>Eukaryota</taxon>
        <taxon>Fungi</taxon>
        <taxon>Dikarya</taxon>
        <taxon>Ascomycota</taxon>
        <taxon>Pezizomycotina</taxon>
        <taxon>Dothideomycetes</taxon>
        <taxon>Dothideomycetes incertae sedis</taxon>
        <taxon>Botryosphaeriales</taxon>
        <taxon>Phyllostictaceae</taxon>
        <taxon>Phyllosticta</taxon>
    </lineage>
</organism>
<keyword evidence="4 6" id="KW-0472">Membrane</keyword>
<evidence type="ECO:0000256" key="4">
    <source>
        <dbReference type="ARBA" id="ARBA00023136"/>
    </source>
</evidence>
<name>A0ABR1YHY3_9PEZI</name>
<comment type="subcellular location">
    <subcellularLocation>
        <location evidence="1">Membrane</location>
        <topology evidence="1">Multi-pass membrane protein</topology>
    </subcellularLocation>
</comment>
<feature type="transmembrane region" description="Helical" evidence="6">
    <location>
        <begin position="108"/>
        <end position="131"/>
    </location>
</feature>
<keyword evidence="3 6" id="KW-1133">Transmembrane helix</keyword>
<dbReference type="PANTHER" id="PTHR31465:SF7">
    <property type="entry name" value="SPHINGOID LONG-CHAIN BASE TRANSPORTER RSB1"/>
    <property type="match status" value="1"/>
</dbReference>
<feature type="transmembrane region" description="Helical" evidence="6">
    <location>
        <begin position="152"/>
        <end position="175"/>
    </location>
</feature>
<feature type="compositionally biased region" description="Basic and acidic residues" evidence="5">
    <location>
        <begin position="329"/>
        <end position="341"/>
    </location>
</feature>
<dbReference type="InterPro" id="IPR007568">
    <property type="entry name" value="RTA1"/>
</dbReference>
<feature type="transmembrane region" description="Helical" evidence="6">
    <location>
        <begin position="47"/>
        <end position="67"/>
    </location>
</feature>
<gene>
    <name evidence="7" type="ORF">HDK90DRAFT_417255</name>
</gene>
<feature type="transmembrane region" description="Helical" evidence="6">
    <location>
        <begin position="237"/>
        <end position="258"/>
    </location>
</feature>
<dbReference type="EMBL" id="JBBWRZ010000008">
    <property type="protein sequence ID" value="KAK8230495.1"/>
    <property type="molecule type" value="Genomic_DNA"/>
</dbReference>
<reference evidence="7 8" key="1">
    <citation type="submission" date="2024-04" db="EMBL/GenBank/DDBJ databases">
        <title>Phyllosticta paracitricarpa is synonymous to the EU quarantine fungus P. citricarpa based on phylogenomic analyses.</title>
        <authorList>
            <consortium name="Lawrence Berkeley National Laboratory"/>
            <person name="Van Ingen-Buijs V.A."/>
            <person name="Van Westerhoven A.C."/>
            <person name="Haridas S."/>
            <person name="Skiadas P."/>
            <person name="Martin F."/>
            <person name="Groenewald J.Z."/>
            <person name="Crous P.W."/>
            <person name="Seidl M.F."/>
        </authorList>
    </citation>
    <scope>NUCLEOTIDE SEQUENCE [LARGE SCALE GENOMIC DNA]</scope>
    <source>
        <strain evidence="7 8">CBS 123374</strain>
    </source>
</reference>
<evidence type="ECO:0000256" key="2">
    <source>
        <dbReference type="ARBA" id="ARBA00022692"/>
    </source>
</evidence>
<proteinExistence type="predicted"/>
<comment type="caution">
    <text evidence="7">The sequence shown here is derived from an EMBL/GenBank/DDBJ whole genome shotgun (WGS) entry which is preliminary data.</text>
</comment>
<dbReference type="Proteomes" id="UP001492380">
    <property type="component" value="Unassembled WGS sequence"/>
</dbReference>
<protein>
    <submittedName>
        <fullName evidence="7">Sphingoid long-chain base transporter RSB1</fullName>
    </submittedName>
</protein>